<reference evidence="1 2" key="1">
    <citation type="submission" date="2016-12" db="EMBL/GenBank/DDBJ databases">
        <authorList>
            <person name="Song W.-J."/>
            <person name="Kurnit D.M."/>
        </authorList>
    </citation>
    <scope>NUCLEOTIDE SEQUENCE [LARGE SCALE GENOMIC DNA]</scope>
    <source>
        <strain evidence="1 2">DSM 14810</strain>
    </source>
</reference>
<dbReference type="EMBL" id="FRDH01000009">
    <property type="protein sequence ID" value="SHN61282.1"/>
    <property type="molecule type" value="Genomic_DNA"/>
</dbReference>
<evidence type="ECO:0000313" key="2">
    <source>
        <dbReference type="Proteomes" id="UP000184097"/>
    </source>
</evidence>
<gene>
    <name evidence="1" type="ORF">SAMN02745247_02339</name>
</gene>
<evidence type="ECO:0000313" key="1">
    <source>
        <dbReference type="EMBL" id="SHN61282.1"/>
    </source>
</evidence>
<accession>A0A1M7SS24</accession>
<organism evidence="1 2">
    <name type="scientific">Butyrivibrio hungatei DSM 14810</name>
    <dbReference type="NCBI Taxonomy" id="1121132"/>
    <lineage>
        <taxon>Bacteria</taxon>
        <taxon>Bacillati</taxon>
        <taxon>Bacillota</taxon>
        <taxon>Clostridia</taxon>
        <taxon>Lachnospirales</taxon>
        <taxon>Lachnospiraceae</taxon>
        <taxon>Butyrivibrio</taxon>
    </lineage>
</organism>
<proteinExistence type="predicted"/>
<dbReference type="AlphaFoldDB" id="A0A1M7SS24"/>
<dbReference type="RefSeq" id="WP_072704321.1">
    <property type="nucleotide sequence ID" value="NZ_FRDH01000009.1"/>
</dbReference>
<dbReference type="Proteomes" id="UP000184097">
    <property type="component" value="Unassembled WGS sequence"/>
</dbReference>
<name>A0A1M7SS24_9FIRM</name>
<protein>
    <submittedName>
        <fullName evidence="1">Uncharacterized protein</fullName>
    </submittedName>
</protein>
<sequence length="120" mass="14210">MDSIKDNPIPIPPPLPIKEVGDNSYKSTDYRTKDLALLGYCRPEPLKERVSSARVLKLCKLLYRDYDFIKLGGYKAYRRYPFYVEYQVIDKRTDKVIIPRATANTLLELVRDEYYDYINY</sequence>